<dbReference type="EMBL" id="KV453914">
    <property type="protein sequence ID" value="ODV77917.1"/>
    <property type="molecule type" value="Genomic_DNA"/>
</dbReference>
<evidence type="ECO:0000256" key="1">
    <source>
        <dbReference type="ARBA" id="ARBA00023242"/>
    </source>
</evidence>
<dbReference type="PANTHER" id="PTHR37534">
    <property type="entry name" value="TRANSCRIPTIONAL ACTIVATOR PROTEIN UGA3"/>
    <property type="match status" value="1"/>
</dbReference>
<dbReference type="Proteomes" id="UP000094285">
    <property type="component" value="Unassembled WGS sequence"/>
</dbReference>
<dbReference type="SMART" id="SM00066">
    <property type="entry name" value="GAL4"/>
    <property type="match status" value="1"/>
</dbReference>
<evidence type="ECO:0000313" key="3">
    <source>
        <dbReference type="EMBL" id="ODV77917.1"/>
    </source>
</evidence>
<name>A0A1E4SEI1_9ASCO</name>
<keyword evidence="1" id="KW-0539">Nucleus</keyword>
<dbReference type="AlphaFoldDB" id="A0A1E4SEI1"/>
<reference evidence="4" key="1">
    <citation type="submission" date="2016-05" db="EMBL/GenBank/DDBJ databases">
        <title>Comparative genomics of biotechnologically important yeasts.</title>
        <authorList>
            <consortium name="DOE Joint Genome Institute"/>
            <person name="Riley R."/>
            <person name="Haridas S."/>
            <person name="Wolfe K.H."/>
            <person name="Lopes M.R."/>
            <person name="Hittinger C.T."/>
            <person name="Goker M."/>
            <person name="Salamov A."/>
            <person name="Wisecaver J."/>
            <person name="Long T.M."/>
            <person name="Aerts A.L."/>
            <person name="Barry K."/>
            <person name="Choi C."/>
            <person name="Clum A."/>
            <person name="Coughlan A.Y."/>
            <person name="Deshpande S."/>
            <person name="Douglass A.P."/>
            <person name="Hanson S.J."/>
            <person name="Klenk H.-P."/>
            <person name="Labutti K."/>
            <person name="Lapidus A."/>
            <person name="Lindquist E."/>
            <person name="Lipzen A."/>
            <person name="Meier-Kolthoff J.P."/>
            <person name="Ohm R.A."/>
            <person name="Otillar R.P."/>
            <person name="Pangilinan J."/>
            <person name="Peng Y."/>
            <person name="Rokas A."/>
            <person name="Rosa C.A."/>
            <person name="Scheuner C."/>
            <person name="Sibirny A.A."/>
            <person name="Slot J.C."/>
            <person name="Stielow J.B."/>
            <person name="Sun H."/>
            <person name="Kurtzman C.P."/>
            <person name="Blackwell M."/>
            <person name="Grigoriev I.V."/>
            <person name="Jeffries T.W."/>
        </authorList>
    </citation>
    <scope>NUCLEOTIDE SEQUENCE [LARGE SCALE GENOMIC DNA]</scope>
    <source>
        <strain evidence="4">NRRL Y-17324</strain>
    </source>
</reference>
<dbReference type="CDD" id="cd00067">
    <property type="entry name" value="GAL4"/>
    <property type="match status" value="1"/>
</dbReference>
<gene>
    <name evidence="3" type="ORF">CANTADRAFT_23035</name>
</gene>
<evidence type="ECO:0000313" key="4">
    <source>
        <dbReference type="Proteomes" id="UP000094285"/>
    </source>
</evidence>
<dbReference type="GO" id="GO:0008270">
    <property type="term" value="F:zinc ion binding"/>
    <property type="evidence" value="ECO:0007669"/>
    <property type="project" value="InterPro"/>
</dbReference>
<organism evidence="3 4">
    <name type="scientific">Suhomyces tanzawaensis NRRL Y-17324</name>
    <dbReference type="NCBI Taxonomy" id="984487"/>
    <lineage>
        <taxon>Eukaryota</taxon>
        <taxon>Fungi</taxon>
        <taxon>Dikarya</taxon>
        <taxon>Ascomycota</taxon>
        <taxon>Saccharomycotina</taxon>
        <taxon>Pichiomycetes</taxon>
        <taxon>Debaryomycetaceae</taxon>
        <taxon>Suhomyces</taxon>
    </lineage>
</organism>
<dbReference type="PROSITE" id="PS50048">
    <property type="entry name" value="ZN2_CY6_FUNGAL_2"/>
    <property type="match status" value="1"/>
</dbReference>
<dbReference type="PANTHER" id="PTHR37534:SF46">
    <property type="entry name" value="ZN(II)2CYS6 TRANSCRIPTION FACTOR (EUROFUNG)"/>
    <property type="match status" value="1"/>
</dbReference>
<dbReference type="InterPro" id="IPR001138">
    <property type="entry name" value="Zn2Cys6_DnaBD"/>
</dbReference>
<dbReference type="Gene3D" id="4.10.240.10">
    <property type="entry name" value="Zn(2)-C6 fungal-type DNA-binding domain"/>
    <property type="match status" value="1"/>
</dbReference>
<sequence>MTDYKSYQQVLSIGVKRAGAKPKKVTKPKSQPANIKRRTKTGCLTCRKRKKKCDEDKVNGKCQGCTRNFLECCWPAEQELAPKAEPSVLATPVVAPMSPVSTPPPAKCTIESMLATPINPYPSPIASPISEPKKEPEDVKFLALPPLAHKKQPPQPEPTAKFIITSFNTHNDLCQVFWDRRFICGYLVLSAGEREGAPAM</sequence>
<dbReference type="GeneID" id="30981046"/>
<dbReference type="RefSeq" id="XP_020063039.1">
    <property type="nucleotide sequence ID" value="XM_020206909.1"/>
</dbReference>
<dbReference type="Pfam" id="PF00172">
    <property type="entry name" value="Zn_clus"/>
    <property type="match status" value="1"/>
</dbReference>
<evidence type="ECO:0000259" key="2">
    <source>
        <dbReference type="PROSITE" id="PS50048"/>
    </source>
</evidence>
<dbReference type="STRING" id="984487.A0A1E4SEI1"/>
<accession>A0A1E4SEI1</accession>
<dbReference type="GO" id="GO:0000981">
    <property type="term" value="F:DNA-binding transcription factor activity, RNA polymerase II-specific"/>
    <property type="evidence" value="ECO:0007669"/>
    <property type="project" value="InterPro"/>
</dbReference>
<dbReference type="PROSITE" id="PS00463">
    <property type="entry name" value="ZN2_CY6_FUNGAL_1"/>
    <property type="match status" value="1"/>
</dbReference>
<proteinExistence type="predicted"/>
<dbReference type="SUPFAM" id="SSF57701">
    <property type="entry name" value="Zn2/Cys6 DNA-binding domain"/>
    <property type="match status" value="1"/>
</dbReference>
<dbReference type="InterPro" id="IPR036864">
    <property type="entry name" value="Zn2-C6_fun-type_DNA-bd_sf"/>
</dbReference>
<feature type="domain" description="Zn(2)-C6 fungal-type" evidence="2">
    <location>
        <begin position="42"/>
        <end position="74"/>
    </location>
</feature>
<protein>
    <recommendedName>
        <fullName evidence="2">Zn(2)-C6 fungal-type domain-containing protein</fullName>
    </recommendedName>
</protein>
<keyword evidence="4" id="KW-1185">Reference proteome</keyword>
<dbReference type="OrthoDB" id="3598904at2759"/>